<keyword evidence="7" id="KW-1185">Reference proteome</keyword>
<organism evidence="6 7">
    <name type="scientific">Ferruginivarius sediminum</name>
    <dbReference type="NCBI Taxonomy" id="2661937"/>
    <lineage>
        <taxon>Bacteria</taxon>
        <taxon>Pseudomonadati</taxon>
        <taxon>Pseudomonadota</taxon>
        <taxon>Alphaproteobacteria</taxon>
        <taxon>Rhodospirillales</taxon>
        <taxon>Rhodospirillaceae</taxon>
        <taxon>Ferruginivarius</taxon>
    </lineage>
</organism>
<dbReference type="InterPro" id="IPR002941">
    <property type="entry name" value="DNA_methylase_N4/N6"/>
</dbReference>
<dbReference type="CDD" id="cd02440">
    <property type="entry name" value="AdoMet_MTases"/>
    <property type="match status" value="1"/>
</dbReference>
<reference evidence="6 7" key="1">
    <citation type="submission" date="2018-07" db="EMBL/GenBank/DDBJ databases">
        <title>Venubactetium sediminum gen. nov., sp. nov., isolated from a marine solar saltern.</title>
        <authorList>
            <person name="Wang S."/>
        </authorList>
    </citation>
    <scope>NUCLEOTIDE SEQUENCE [LARGE SCALE GENOMIC DNA]</scope>
    <source>
        <strain evidence="6 7">WD2A32</strain>
    </source>
</reference>
<keyword evidence="3" id="KW-0808">Transferase</keyword>
<dbReference type="Pfam" id="PF01555">
    <property type="entry name" value="N6_N4_Mtase"/>
    <property type="match status" value="1"/>
</dbReference>
<accession>A0A369TB84</accession>
<dbReference type="GO" id="GO:0003677">
    <property type="term" value="F:DNA binding"/>
    <property type="evidence" value="ECO:0007669"/>
    <property type="project" value="InterPro"/>
</dbReference>
<dbReference type="AlphaFoldDB" id="A0A369TB84"/>
<dbReference type="InterPro" id="IPR029063">
    <property type="entry name" value="SAM-dependent_MTases_sf"/>
</dbReference>
<comment type="catalytic activity">
    <reaction evidence="4">
        <text>a 2'-deoxyadenosine in DNA + S-adenosyl-L-methionine = an N(6)-methyl-2'-deoxyadenosine in DNA + S-adenosyl-L-homocysteine + H(+)</text>
        <dbReference type="Rhea" id="RHEA:15197"/>
        <dbReference type="Rhea" id="RHEA-COMP:12418"/>
        <dbReference type="Rhea" id="RHEA-COMP:12419"/>
        <dbReference type="ChEBI" id="CHEBI:15378"/>
        <dbReference type="ChEBI" id="CHEBI:57856"/>
        <dbReference type="ChEBI" id="CHEBI:59789"/>
        <dbReference type="ChEBI" id="CHEBI:90615"/>
        <dbReference type="ChEBI" id="CHEBI:90616"/>
        <dbReference type="EC" id="2.1.1.72"/>
    </reaction>
</comment>
<dbReference type="Proteomes" id="UP000253941">
    <property type="component" value="Unassembled WGS sequence"/>
</dbReference>
<protein>
    <recommendedName>
        <fullName evidence="1">site-specific DNA-methyltransferase (adenine-specific)</fullName>
        <ecNumber evidence="1">2.1.1.72</ecNumber>
    </recommendedName>
</protein>
<proteinExistence type="predicted"/>
<sequence length="221" mass="24385">MHNVVTGATKRRRTWQHVDGAIPIQEEVPGSGADQIPVALACDLVLNYTAPGHHILDPFCGFGTVLKIAHDLGRPGCGIELDSDRCQFAQQHLPNQIDIINADSRDVVLRERAYDCMITSPPFGRVSEGVRIVDDSSYELVEHVVGHCRTFIKQHGLIVVETANPRIDGFLSTYTHEVAVRLARIVPLVDEIIYCVDTGVDVVEGVQHSNILVFQNTNECP</sequence>
<evidence type="ECO:0000313" key="6">
    <source>
        <dbReference type="EMBL" id="RDD61437.1"/>
    </source>
</evidence>
<evidence type="ECO:0000256" key="4">
    <source>
        <dbReference type="ARBA" id="ARBA00047942"/>
    </source>
</evidence>
<dbReference type="EMBL" id="QPMH01000012">
    <property type="protein sequence ID" value="RDD61437.1"/>
    <property type="molecule type" value="Genomic_DNA"/>
</dbReference>
<dbReference type="GO" id="GO:0009007">
    <property type="term" value="F:site-specific DNA-methyltransferase (adenine-specific) activity"/>
    <property type="evidence" value="ECO:0007669"/>
    <property type="project" value="UniProtKB-EC"/>
</dbReference>
<dbReference type="GO" id="GO:0008170">
    <property type="term" value="F:N-methyltransferase activity"/>
    <property type="evidence" value="ECO:0007669"/>
    <property type="project" value="InterPro"/>
</dbReference>
<evidence type="ECO:0000259" key="5">
    <source>
        <dbReference type="Pfam" id="PF01555"/>
    </source>
</evidence>
<name>A0A369TB84_9PROT</name>
<dbReference type="Gene3D" id="3.40.50.150">
    <property type="entry name" value="Vaccinia Virus protein VP39"/>
    <property type="match status" value="1"/>
</dbReference>
<dbReference type="EC" id="2.1.1.72" evidence="1"/>
<evidence type="ECO:0000256" key="1">
    <source>
        <dbReference type="ARBA" id="ARBA00011900"/>
    </source>
</evidence>
<feature type="domain" description="DNA methylase N-4/N-6" evidence="5">
    <location>
        <begin position="35"/>
        <end position="90"/>
    </location>
</feature>
<dbReference type="RefSeq" id="WP_114582690.1">
    <property type="nucleotide sequence ID" value="NZ_QPMH01000012.1"/>
</dbReference>
<dbReference type="GO" id="GO:0032259">
    <property type="term" value="P:methylation"/>
    <property type="evidence" value="ECO:0007669"/>
    <property type="project" value="UniProtKB-KW"/>
</dbReference>
<evidence type="ECO:0000313" key="7">
    <source>
        <dbReference type="Proteomes" id="UP000253941"/>
    </source>
</evidence>
<evidence type="ECO:0000256" key="3">
    <source>
        <dbReference type="ARBA" id="ARBA00022679"/>
    </source>
</evidence>
<keyword evidence="2" id="KW-0489">Methyltransferase</keyword>
<gene>
    <name evidence="6" type="ORF">DRB17_13255</name>
</gene>
<dbReference type="SUPFAM" id="SSF53335">
    <property type="entry name" value="S-adenosyl-L-methionine-dependent methyltransferases"/>
    <property type="match status" value="1"/>
</dbReference>
<evidence type="ECO:0000256" key="2">
    <source>
        <dbReference type="ARBA" id="ARBA00022603"/>
    </source>
</evidence>
<comment type="caution">
    <text evidence="6">The sequence shown here is derived from an EMBL/GenBank/DDBJ whole genome shotgun (WGS) entry which is preliminary data.</text>
</comment>